<feature type="compositionally biased region" description="Basic residues" evidence="1">
    <location>
        <begin position="291"/>
        <end position="301"/>
    </location>
</feature>
<evidence type="ECO:0000256" key="1">
    <source>
        <dbReference type="SAM" id="MobiDB-lite"/>
    </source>
</evidence>
<evidence type="ECO:0000313" key="3">
    <source>
        <dbReference type="Proteomes" id="UP001239445"/>
    </source>
</evidence>
<feature type="region of interest" description="Disordered" evidence="1">
    <location>
        <begin position="154"/>
        <end position="182"/>
    </location>
</feature>
<feature type="compositionally biased region" description="Pro residues" evidence="1">
    <location>
        <begin position="117"/>
        <end position="128"/>
    </location>
</feature>
<feature type="region of interest" description="Disordered" evidence="1">
    <location>
        <begin position="104"/>
        <end position="130"/>
    </location>
</feature>
<dbReference type="Proteomes" id="UP001239445">
    <property type="component" value="Unassembled WGS sequence"/>
</dbReference>
<feature type="compositionally biased region" description="Polar residues" evidence="1">
    <location>
        <begin position="302"/>
        <end position="316"/>
    </location>
</feature>
<protein>
    <submittedName>
        <fullName evidence="2">Uncharacterized protein</fullName>
    </submittedName>
</protein>
<accession>A0AAJ0B6F0</accession>
<proteinExistence type="predicted"/>
<sequence length="388" mass="43060">MEAQSRPRPPTLHPVWTGPDEYSRHHKNPPYSARSSVFSPVTRSPNMPSPMYPRSPGYDYSMRRHEQAMLESLDSRGRPRPLEIQDTRTTVRSLSPIAEANWDRRRSSFASVASPRAPAPTPVSPRPPLYLQHPRPQSLAAETRSMLVNGLPSIHVGSANSSGRRQSMPPALPTPRRNSQHTRDELQAWGHVFFGNASDASCFVSPLALRRSSESSSTDDATDDAASPAPRPQVGNRVTIRARVRPRELGRKPFLLKREFDMDELRATIPEPSPNLKEPRRFSADVVKPNGHGHGKNRRRSSTASVLDSESSPVRSTNTVPIHAAYARAYFPVLAALIYSGHIKPGDIIDLPLPRPEVWTQTVAYAYTGQGDLTEAIKQNIMYLGGKV</sequence>
<dbReference type="EMBL" id="MU839839">
    <property type="protein sequence ID" value="KAK1752558.1"/>
    <property type="molecule type" value="Genomic_DNA"/>
</dbReference>
<feature type="compositionally biased region" description="Polar residues" evidence="1">
    <location>
        <begin position="33"/>
        <end position="46"/>
    </location>
</feature>
<name>A0AAJ0B6F0_9PEZI</name>
<gene>
    <name evidence="2" type="ORF">QBC47DRAFT_363311</name>
</gene>
<comment type="caution">
    <text evidence="2">The sequence shown here is derived from an EMBL/GenBank/DDBJ whole genome shotgun (WGS) entry which is preliminary data.</text>
</comment>
<dbReference type="AlphaFoldDB" id="A0AAJ0B6F0"/>
<feature type="region of interest" description="Disordered" evidence="1">
    <location>
        <begin position="266"/>
        <end position="316"/>
    </location>
</feature>
<organism evidence="2 3">
    <name type="scientific">Echria macrotheca</name>
    <dbReference type="NCBI Taxonomy" id="438768"/>
    <lineage>
        <taxon>Eukaryota</taxon>
        <taxon>Fungi</taxon>
        <taxon>Dikarya</taxon>
        <taxon>Ascomycota</taxon>
        <taxon>Pezizomycotina</taxon>
        <taxon>Sordariomycetes</taxon>
        <taxon>Sordariomycetidae</taxon>
        <taxon>Sordariales</taxon>
        <taxon>Schizotheciaceae</taxon>
        <taxon>Echria</taxon>
    </lineage>
</organism>
<keyword evidence="3" id="KW-1185">Reference proteome</keyword>
<evidence type="ECO:0000313" key="2">
    <source>
        <dbReference type="EMBL" id="KAK1752558.1"/>
    </source>
</evidence>
<reference evidence="2" key="1">
    <citation type="submission" date="2023-06" db="EMBL/GenBank/DDBJ databases">
        <title>Genome-scale phylogeny and comparative genomics of the fungal order Sordariales.</title>
        <authorList>
            <consortium name="Lawrence Berkeley National Laboratory"/>
            <person name="Hensen N."/>
            <person name="Bonometti L."/>
            <person name="Westerberg I."/>
            <person name="Brannstrom I.O."/>
            <person name="Guillou S."/>
            <person name="Cros-Aarteil S."/>
            <person name="Calhoun S."/>
            <person name="Haridas S."/>
            <person name="Kuo A."/>
            <person name="Mondo S."/>
            <person name="Pangilinan J."/>
            <person name="Riley R."/>
            <person name="Labutti K."/>
            <person name="Andreopoulos B."/>
            <person name="Lipzen A."/>
            <person name="Chen C."/>
            <person name="Yanf M."/>
            <person name="Daum C."/>
            <person name="Ng V."/>
            <person name="Clum A."/>
            <person name="Steindorff A."/>
            <person name="Ohm R."/>
            <person name="Martin F."/>
            <person name="Silar P."/>
            <person name="Natvig D."/>
            <person name="Lalanne C."/>
            <person name="Gautier V."/>
            <person name="Ament-Velasquez S.L."/>
            <person name="Kruys A."/>
            <person name="Hutchinson M.I."/>
            <person name="Powell A.J."/>
            <person name="Barry K."/>
            <person name="Miller A.N."/>
            <person name="Grigoriev I.V."/>
            <person name="Debuchy R."/>
            <person name="Gladieux P."/>
            <person name="Thoren M.H."/>
            <person name="Johannesson H."/>
        </authorList>
    </citation>
    <scope>NUCLEOTIDE SEQUENCE</scope>
    <source>
        <strain evidence="2">PSN4</strain>
    </source>
</reference>
<feature type="compositionally biased region" description="Low complexity" evidence="1">
    <location>
        <begin position="213"/>
        <end position="228"/>
    </location>
</feature>
<feature type="region of interest" description="Disordered" evidence="1">
    <location>
        <begin position="1"/>
        <end position="59"/>
    </location>
</feature>
<feature type="region of interest" description="Disordered" evidence="1">
    <location>
        <begin position="213"/>
        <end position="239"/>
    </location>
</feature>